<dbReference type="PANTHER" id="PTHR48207">
    <property type="entry name" value="SUCCINATE--HYDROXYMETHYLGLUTARATE COA-TRANSFERASE"/>
    <property type="match status" value="1"/>
</dbReference>
<gene>
    <name evidence="2" type="ORF">SAMN05216215_102823</name>
</gene>
<reference evidence="3" key="1">
    <citation type="submission" date="2016-10" db="EMBL/GenBank/DDBJ databases">
        <authorList>
            <person name="Varghese N."/>
            <person name="Submissions S."/>
        </authorList>
    </citation>
    <scope>NUCLEOTIDE SEQUENCE [LARGE SCALE GENOMIC DNA]</scope>
    <source>
        <strain evidence="3">CGMCC 4.3530</strain>
    </source>
</reference>
<dbReference type="STRING" id="418495.SAMN05216215_102823"/>
<evidence type="ECO:0000313" key="2">
    <source>
        <dbReference type="EMBL" id="SDY50881.1"/>
    </source>
</evidence>
<dbReference type="PANTHER" id="PTHR48207:SF3">
    <property type="entry name" value="SUCCINATE--HYDROXYMETHYLGLUTARATE COA-TRANSFERASE"/>
    <property type="match status" value="1"/>
</dbReference>
<dbReference type="SUPFAM" id="SSF89796">
    <property type="entry name" value="CoA-transferase family III (CaiB/BaiF)"/>
    <property type="match status" value="1"/>
</dbReference>
<dbReference type="RefSeq" id="WP_093270236.1">
    <property type="nucleotide sequence ID" value="NZ_FNOK01000028.1"/>
</dbReference>
<dbReference type="InterPro" id="IPR003673">
    <property type="entry name" value="CoA-Trfase_fam_III"/>
</dbReference>
<dbReference type="InterPro" id="IPR050483">
    <property type="entry name" value="CoA-transferase_III_domain"/>
</dbReference>
<dbReference type="EMBL" id="FNOK01000028">
    <property type="protein sequence ID" value="SDY50881.1"/>
    <property type="molecule type" value="Genomic_DNA"/>
</dbReference>
<evidence type="ECO:0000256" key="1">
    <source>
        <dbReference type="ARBA" id="ARBA00022679"/>
    </source>
</evidence>
<dbReference type="OrthoDB" id="9797653at2"/>
<protein>
    <submittedName>
        <fullName evidence="2">Crotonobetainyl-CoA:carnitine CoA-transferase CaiB</fullName>
    </submittedName>
</protein>
<sequence>MSENGEKGVQPGALAGIRIIDLSRILAGPTCTQILGDLGADVIKIEKPGAGDDTRRWGPPFVTAEDGTPTTESAYYLAANRNKRSVCLDIADEEGRRQLLELVADSDVLVENFKHGTTARYGLAYEDLARVNPRLVYCSITGFGQTGPYAARPGYDLLAQAMGGIMSLTGEVDGLPMKVGVGIADVTTGLYATIGILAALRHCAETGRGQHIDVALMDTQVSWLINEATNYFVSGRRPVRRGNDHPNIVPYGVYPTSDGYIAVAVGNDSQFVRFAQVVGAEDLAADPQFATNAGRVENREAFEERLRPYMTAATTSEWLGELEAVGIPCGPVNDVEEVFSDPHVLHRGMKIEMPYEHSGAGYVTLLGSPLKLSDSPVTYRLPPPVLGEHSEDVLGASAAMSTLPGKERAS</sequence>
<proteinExistence type="predicted"/>
<dbReference type="Pfam" id="PF02515">
    <property type="entry name" value="CoA_transf_3"/>
    <property type="match status" value="1"/>
</dbReference>
<evidence type="ECO:0000313" key="3">
    <source>
        <dbReference type="Proteomes" id="UP000199529"/>
    </source>
</evidence>
<dbReference type="Proteomes" id="UP000199529">
    <property type="component" value="Unassembled WGS sequence"/>
</dbReference>
<dbReference type="InterPro" id="IPR044855">
    <property type="entry name" value="CoA-Trfase_III_dom3_sf"/>
</dbReference>
<name>A0A1H3KFD5_9PSEU</name>
<keyword evidence="3" id="KW-1185">Reference proteome</keyword>
<dbReference type="Gene3D" id="3.40.50.10540">
    <property type="entry name" value="Crotonobetainyl-coa:carnitine coa-transferase, domain 1"/>
    <property type="match status" value="1"/>
</dbReference>
<dbReference type="InterPro" id="IPR023606">
    <property type="entry name" value="CoA-Trfase_III_dom_1_sf"/>
</dbReference>
<dbReference type="Gene3D" id="3.30.1540.10">
    <property type="entry name" value="formyl-coa transferase, domain 3"/>
    <property type="match status" value="1"/>
</dbReference>
<keyword evidence="1 2" id="KW-0808">Transferase</keyword>
<dbReference type="GO" id="GO:0008410">
    <property type="term" value="F:CoA-transferase activity"/>
    <property type="evidence" value="ECO:0007669"/>
    <property type="project" value="TreeGrafter"/>
</dbReference>
<dbReference type="AlphaFoldDB" id="A0A1H3KFD5"/>
<organism evidence="2 3">
    <name type="scientific">Saccharopolyspora shandongensis</name>
    <dbReference type="NCBI Taxonomy" id="418495"/>
    <lineage>
        <taxon>Bacteria</taxon>
        <taxon>Bacillati</taxon>
        <taxon>Actinomycetota</taxon>
        <taxon>Actinomycetes</taxon>
        <taxon>Pseudonocardiales</taxon>
        <taxon>Pseudonocardiaceae</taxon>
        <taxon>Saccharopolyspora</taxon>
    </lineage>
</organism>
<accession>A0A1H3KFD5</accession>